<comment type="caution">
    <text evidence="2">The sequence shown here is derived from an EMBL/GenBank/DDBJ whole genome shotgun (WGS) entry which is preliminary data.</text>
</comment>
<proteinExistence type="predicted"/>
<gene>
    <name evidence="2" type="ORF">JTE90_002876</name>
</gene>
<feature type="region of interest" description="Disordered" evidence="1">
    <location>
        <begin position="82"/>
        <end position="113"/>
    </location>
</feature>
<feature type="compositionally biased region" description="Polar residues" evidence="1">
    <location>
        <begin position="89"/>
        <end position="107"/>
    </location>
</feature>
<evidence type="ECO:0008006" key="4">
    <source>
        <dbReference type="Google" id="ProtNLM"/>
    </source>
</evidence>
<protein>
    <recommendedName>
        <fullName evidence="4">Prolactin receptor</fullName>
    </recommendedName>
</protein>
<evidence type="ECO:0000313" key="3">
    <source>
        <dbReference type="Proteomes" id="UP000827092"/>
    </source>
</evidence>
<sequence>MMSTAAPRQPKPQEITDMQRIPRQQKLFECHSLDPLAKTESNKRNPSRPLIKNDVNSCPKTTQPQEITDMQHIPRQQKLFGCHSLDPLGTSQTQSKFRSPHENNLQDYESWLC</sequence>
<evidence type="ECO:0000256" key="1">
    <source>
        <dbReference type="SAM" id="MobiDB-lite"/>
    </source>
</evidence>
<feature type="region of interest" description="Disordered" evidence="1">
    <location>
        <begin position="1"/>
        <end position="64"/>
    </location>
</feature>
<keyword evidence="3" id="KW-1185">Reference proteome</keyword>
<feature type="compositionally biased region" description="Polar residues" evidence="1">
    <location>
        <begin position="54"/>
        <end position="64"/>
    </location>
</feature>
<organism evidence="2 3">
    <name type="scientific">Oedothorax gibbosus</name>
    <dbReference type="NCBI Taxonomy" id="931172"/>
    <lineage>
        <taxon>Eukaryota</taxon>
        <taxon>Metazoa</taxon>
        <taxon>Ecdysozoa</taxon>
        <taxon>Arthropoda</taxon>
        <taxon>Chelicerata</taxon>
        <taxon>Arachnida</taxon>
        <taxon>Araneae</taxon>
        <taxon>Araneomorphae</taxon>
        <taxon>Entelegynae</taxon>
        <taxon>Araneoidea</taxon>
        <taxon>Linyphiidae</taxon>
        <taxon>Erigoninae</taxon>
        <taxon>Oedothorax</taxon>
    </lineage>
</organism>
<dbReference type="AlphaFoldDB" id="A0AAV6VCJ2"/>
<dbReference type="EMBL" id="JAFNEN010000117">
    <property type="protein sequence ID" value="KAG8193618.1"/>
    <property type="molecule type" value="Genomic_DNA"/>
</dbReference>
<accession>A0AAV6VCJ2</accession>
<dbReference type="Proteomes" id="UP000827092">
    <property type="component" value="Unassembled WGS sequence"/>
</dbReference>
<name>A0AAV6VCJ2_9ARAC</name>
<reference evidence="2 3" key="1">
    <citation type="journal article" date="2022" name="Nat. Ecol. Evol.">
        <title>A masculinizing supergene underlies an exaggerated male reproductive morph in a spider.</title>
        <authorList>
            <person name="Hendrickx F."/>
            <person name="De Corte Z."/>
            <person name="Sonet G."/>
            <person name="Van Belleghem S.M."/>
            <person name="Kostlbacher S."/>
            <person name="Vangestel C."/>
        </authorList>
    </citation>
    <scope>NUCLEOTIDE SEQUENCE [LARGE SCALE GENOMIC DNA]</scope>
    <source>
        <strain evidence="2">W744_W776</strain>
    </source>
</reference>
<evidence type="ECO:0000313" key="2">
    <source>
        <dbReference type="EMBL" id="KAG8193618.1"/>
    </source>
</evidence>